<dbReference type="RefSeq" id="WP_131331173.1">
    <property type="nucleotide sequence ID" value="NZ_CP044016.1"/>
</dbReference>
<keyword evidence="2" id="KW-1185">Reference proteome</keyword>
<evidence type="ECO:0008006" key="3">
    <source>
        <dbReference type="Google" id="ProtNLM"/>
    </source>
</evidence>
<organism evidence="1 2">
    <name type="scientific">Rhizosphaericola mali</name>
    <dbReference type="NCBI Taxonomy" id="2545455"/>
    <lineage>
        <taxon>Bacteria</taxon>
        <taxon>Pseudomonadati</taxon>
        <taxon>Bacteroidota</taxon>
        <taxon>Chitinophagia</taxon>
        <taxon>Chitinophagales</taxon>
        <taxon>Chitinophagaceae</taxon>
        <taxon>Rhizosphaericola</taxon>
    </lineage>
</organism>
<dbReference type="OrthoDB" id="9765204at2"/>
<proteinExistence type="predicted"/>
<dbReference type="KEGG" id="arac:E0W69_016695"/>
<evidence type="ECO:0000313" key="2">
    <source>
        <dbReference type="Proteomes" id="UP000292424"/>
    </source>
</evidence>
<dbReference type="Proteomes" id="UP000292424">
    <property type="component" value="Chromosome"/>
</dbReference>
<reference evidence="1 2" key="1">
    <citation type="submission" date="2019-09" db="EMBL/GenBank/DDBJ databases">
        <title>Complete genome sequence of Arachidicoccus sp. B3-10 isolated from apple orchard soil.</title>
        <authorList>
            <person name="Kim H.S."/>
            <person name="Han K.-I."/>
            <person name="Suh M.K."/>
            <person name="Lee K.C."/>
            <person name="Eom M.K."/>
            <person name="Kim J.-S."/>
            <person name="Kang S.W."/>
            <person name="Sin Y."/>
            <person name="Lee J.-S."/>
        </authorList>
    </citation>
    <scope>NUCLEOTIDE SEQUENCE [LARGE SCALE GENOMIC DNA]</scope>
    <source>
        <strain evidence="1 2">B3-10</strain>
    </source>
</reference>
<gene>
    <name evidence="1" type="ORF">E0W69_016695</name>
</gene>
<dbReference type="AlphaFoldDB" id="A0A5P2G4V2"/>
<accession>A0A5P2G4V2</accession>
<protein>
    <recommendedName>
        <fullName evidence="3">DUF4595 domain-containing protein</fullName>
    </recommendedName>
</protein>
<dbReference type="EMBL" id="CP044016">
    <property type="protein sequence ID" value="QES90217.1"/>
    <property type="molecule type" value="Genomic_DNA"/>
</dbReference>
<sequence>MKRYYLFTLTAIFLFESCSKNSDSEEPKAFNQCQFPSYQIEALTYSRHDTTKYTYDDKGRISIVDQGGLEVTHFIYEKNRIVMTATDVFGEDDSNIFYLNDKGLISREQRYRTNYDYDDNGYMIKLTNTGFQIDYELKDTTWSTPMVYILEYDKGNLVKYYDESYPSYVTTYTYSTKQNTSHIPFYGVTAPNFPRAEMLAVQGWFGKLSVNELSSYTENGIKYQFFKDAQYDNLGRLISVANLKFGYSSCQ</sequence>
<evidence type="ECO:0000313" key="1">
    <source>
        <dbReference type="EMBL" id="QES90217.1"/>
    </source>
</evidence>
<name>A0A5P2G4V2_9BACT</name>